<accession>D3PQF0</accession>
<dbReference type="STRING" id="504728.K649_07295"/>
<keyword evidence="1" id="KW-0472">Membrane</keyword>
<feature type="transmembrane region" description="Helical" evidence="1">
    <location>
        <begin position="29"/>
        <end position="49"/>
    </location>
</feature>
<organism evidence="3 5">
    <name type="scientific">Meiothermus ruber (strain ATCC 35948 / DSM 1279 / VKM B-1258 / 21)</name>
    <name type="common">Thermus ruber</name>
    <dbReference type="NCBI Taxonomy" id="504728"/>
    <lineage>
        <taxon>Bacteria</taxon>
        <taxon>Thermotogati</taxon>
        <taxon>Deinococcota</taxon>
        <taxon>Deinococci</taxon>
        <taxon>Thermales</taxon>
        <taxon>Thermaceae</taxon>
        <taxon>Meiothermus</taxon>
    </lineage>
</organism>
<reference evidence="2 4" key="1">
    <citation type="journal article" date="2010" name="Stand. Genomic Sci.">
        <title>Complete genome sequence of Meiothermus ruber type strain (21).</title>
        <authorList>
            <person name="Tindall B.J."/>
            <person name="Sikorski J."/>
            <person name="Lucas S."/>
            <person name="Goltsman E."/>
            <person name="Copeland A."/>
            <person name="Glavina Del Rio T."/>
            <person name="Nolan M."/>
            <person name="Tice H."/>
            <person name="Cheng J.F."/>
            <person name="Han C."/>
            <person name="Pitluck S."/>
            <person name="Liolios K."/>
            <person name="Ivanova N."/>
            <person name="Mavromatis K."/>
            <person name="Ovchinnikova G."/>
            <person name="Pati A."/>
            <person name="Fahnrich R."/>
            <person name="Goodwin L."/>
            <person name="Chen A."/>
            <person name="Palaniappan K."/>
            <person name="Land M."/>
            <person name="Hauser L."/>
            <person name="Chang Y.J."/>
            <person name="Jeffries C.D."/>
            <person name="Rohde M."/>
            <person name="Goker M."/>
            <person name="Woyke T."/>
            <person name="Bristow J."/>
            <person name="Eisen J.A."/>
            <person name="Markowitz V."/>
            <person name="Hugenholtz P."/>
            <person name="Kyrpides N.C."/>
            <person name="Klenk H.P."/>
            <person name="Lapidus A."/>
        </authorList>
    </citation>
    <scope>NUCLEOTIDE SEQUENCE [LARGE SCALE GENOMIC DNA]</scope>
    <source>
        <strain evidence="4">ATCC 35948 / DSM 1279 / VKM B-1258 / 21</strain>
        <strain evidence="2">DSM 1279</strain>
    </source>
</reference>
<name>D3PQF0_MEIRD</name>
<keyword evidence="1" id="KW-1133">Transmembrane helix</keyword>
<dbReference type="KEGG" id="mre:K649_07295"/>
<protein>
    <submittedName>
        <fullName evidence="3">Uncharacterized protein</fullName>
    </submittedName>
</protein>
<gene>
    <name evidence="2" type="ordered locus">Mrub_3039</name>
    <name evidence="3" type="ORF">K649_07295</name>
</gene>
<dbReference type="Proteomes" id="UP000006655">
    <property type="component" value="Chromosome"/>
</dbReference>
<evidence type="ECO:0000313" key="2">
    <source>
        <dbReference type="EMBL" id="ADD29783.1"/>
    </source>
</evidence>
<dbReference type="KEGG" id="mrb:Mrub_3039"/>
<evidence type="ECO:0000256" key="1">
    <source>
        <dbReference type="SAM" id="Phobius"/>
    </source>
</evidence>
<evidence type="ECO:0000313" key="3">
    <source>
        <dbReference type="EMBL" id="AGK04757.1"/>
    </source>
</evidence>
<keyword evidence="1" id="KW-0812">Transmembrane</keyword>
<evidence type="ECO:0000313" key="4">
    <source>
        <dbReference type="Proteomes" id="UP000006655"/>
    </source>
</evidence>
<reference evidence="3" key="2">
    <citation type="submission" date="2013-04" db="EMBL/GenBank/DDBJ databases">
        <title>Non-Hybrid, Finished Microbial Genome Assemblies from Long-Read SMRT Sequencing Data.</title>
        <authorList>
            <person name="Klammer A."/>
            <person name="Drake J."/>
            <person name="Heiner C."/>
            <person name="Clum A."/>
            <person name="Copeland A."/>
            <person name="Huddleston J."/>
            <person name="Eichler E."/>
            <person name="Turner S.W."/>
        </authorList>
    </citation>
    <scope>NUCLEOTIDE SEQUENCE</scope>
    <source>
        <strain evidence="3">DSM 1279</strain>
    </source>
</reference>
<dbReference type="Proteomes" id="UP000013026">
    <property type="component" value="Chromosome"/>
</dbReference>
<proteinExistence type="predicted"/>
<dbReference type="EMBL" id="CP001743">
    <property type="protein sequence ID" value="ADD29783.1"/>
    <property type="molecule type" value="Genomic_DNA"/>
</dbReference>
<dbReference type="EMBL" id="CP005385">
    <property type="protein sequence ID" value="AGK04757.1"/>
    <property type="molecule type" value="Genomic_DNA"/>
</dbReference>
<sequence>MNKTQTHGSKCAKSPGGIRQLWHDPANQWLLKTLLLIFGVGFVVTKEIAAGLTGLFSKVYFAHAIAFAFETNDGLVIKILQCFSCIANTK</sequence>
<dbReference type="AlphaFoldDB" id="D3PQF0"/>
<evidence type="ECO:0000313" key="5">
    <source>
        <dbReference type="Proteomes" id="UP000013026"/>
    </source>
</evidence>
<keyword evidence="4" id="KW-1185">Reference proteome</keyword>
<reference evidence="3 5" key="3">
    <citation type="submission" date="2013-04" db="EMBL/GenBank/DDBJ databases">
        <authorList>
            <person name="Chin J."/>
            <person name="Alexander D.H."/>
            <person name="Marks P."/>
            <person name="Korlach J."/>
            <person name="Clum A."/>
            <person name="Copeland A."/>
        </authorList>
    </citation>
    <scope>NUCLEOTIDE SEQUENCE [LARGE SCALE GENOMIC DNA]</scope>
    <source>
        <strain evidence="5">ATCC 35948 / DSM 1279 / VKM B-1258 / 21</strain>
        <strain evidence="3">DSM 1279</strain>
    </source>
</reference>
<dbReference type="PATRIC" id="fig|504728.9.peg.1503"/>